<name>A0A915KJS0_ROMCU</name>
<evidence type="ECO:0000313" key="2">
    <source>
        <dbReference type="WBParaSite" id="nRc.2.0.1.t38109-RA"/>
    </source>
</evidence>
<proteinExistence type="predicted"/>
<dbReference type="AlphaFoldDB" id="A0A915KJS0"/>
<dbReference type="Proteomes" id="UP000887565">
    <property type="component" value="Unplaced"/>
</dbReference>
<keyword evidence="1" id="KW-1185">Reference proteome</keyword>
<accession>A0A915KJS0</accession>
<evidence type="ECO:0000313" key="1">
    <source>
        <dbReference type="Proteomes" id="UP000887565"/>
    </source>
</evidence>
<protein>
    <submittedName>
        <fullName evidence="2">Uncharacterized protein</fullName>
    </submittedName>
</protein>
<organism evidence="1 2">
    <name type="scientific">Romanomermis culicivorax</name>
    <name type="common">Nematode worm</name>
    <dbReference type="NCBI Taxonomy" id="13658"/>
    <lineage>
        <taxon>Eukaryota</taxon>
        <taxon>Metazoa</taxon>
        <taxon>Ecdysozoa</taxon>
        <taxon>Nematoda</taxon>
        <taxon>Enoplea</taxon>
        <taxon>Dorylaimia</taxon>
        <taxon>Mermithida</taxon>
        <taxon>Mermithoidea</taxon>
        <taxon>Mermithidae</taxon>
        <taxon>Romanomermis</taxon>
    </lineage>
</organism>
<sequence>MTTRPSNLDQCLTTWNSRYLGHEEPAHAPAYQIAQLLGFARVQIDHLGPPSIRKQPGIATDPSRG</sequence>
<dbReference type="WBParaSite" id="nRc.2.0.1.t38109-RA">
    <property type="protein sequence ID" value="nRc.2.0.1.t38109-RA"/>
    <property type="gene ID" value="nRc.2.0.1.g38109"/>
</dbReference>
<reference evidence="2" key="1">
    <citation type="submission" date="2022-11" db="UniProtKB">
        <authorList>
            <consortium name="WormBaseParasite"/>
        </authorList>
    </citation>
    <scope>IDENTIFICATION</scope>
</reference>